<evidence type="ECO:0000259" key="3">
    <source>
        <dbReference type="Pfam" id="PF17386"/>
    </source>
</evidence>
<protein>
    <submittedName>
        <fullName evidence="4">1,3-beta-galactosyl-N-acetylhexosamine phosphorylase</fullName>
        <ecNumber evidence="4">2.4.1.211</ecNumber>
    </submittedName>
</protein>
<dbReference type="RefSeq" id="WP_169772579.1">
    <property type="nucleotide sequence ID" value="NZ_JABCUR010000019.1"/>
</dbReference>
<evidence type="ECO:0000259" key="2">
    <source>
        <dbReference type="Pfam" id="PF17385"/>
    </source>
</evidence>
<dbReference type="AlphaFoldDB" id="A0A7Y0U3D5"/>
<name>A0A7Y0U3D5_9ACTO</name>
<dbReference type="Pfam" id="PF17385">
    <property type="entry name" value="LBP_M"/>
    <property type="match status" value="1"/>
</dbReference>
<dbReference type="NCBIfam" id="TIGR02336">
    <property type="entry name" value="1,3-beta-galactosyl-N-acetylhexosamine phosphorylase"/>
    <property type="match status" value="1"/>
</dbReference>
<feature type="domain" description="Lacto-N-biose phosphorylase-like N-terminal TIM barrel" evidence="1">
    <location>
        <begin position="4"/>
        <end position="442"/>
    </location>
</feature>
<dbReference type="GO" id="GO:0005975">
    <property type="term" value="P:carbohydrate metabolic process"/>
    <property type="evidence" value="ECO:0007669"/>
    <property type="project" value="UniProtKB-ARBA"/>
</dbReference>
<reference evidence="4 5" key="1">
    <citation type="submission" date="2020-04" db="EMBL/GenBank/DDBJ databases">
        <title>Antimicrobial susceptibility and clonality of vaginal-derived multi-drug resistant Mobiluncus isolates in China.</title>
        <authorList>
            <person name="Zhang X."/>
        </authorList>
    </citation>
    <scope>NUCLEOTIDE SEQUENCE [LARGE SCALE GENOMIC DNA]</scope>
    <source>
        <strain evidence="4 5">13</strain>
    </source>
</reference>
<dbReference type="EC" id="2.4.1.211" evidence="4"/>
<dbReference type="Gene3D" id="2.60.40.10">
    <property type="entry name" value="Immunoglobulins"/>
    <property type="match status" value="1"/>
</dbReference>
<dbReference type="SUPFAM" id="SSF52317">
    <property type="entry name" value="Class I glutamine amidotransferase-like"/>
    <property type="match status" value="1"/>
</dbReference>
<gene>
    <name evidence="4" type="primary">gnpA</name>
    <name evidence="4" type="ORF">HHJ78_11785</name>
</gene>
<dbReference type="Gene3D" id="3.40.50.880">
    <property type="match status" value="1"/>
</dbReference>
<feature type="domain" description="Lacto-N-biose phosphorylase C-terminal" evidence="3">
    <location>
        <begin position="703"/>
        <end position="747"/>
    </location>
</feature>
<evidence type="ECO:0000259" key="1">
    <source>
        <dbReference type="Pfam" id="PF09508"/>
    </source>
</evidence>
<accession>A0A7Y0U3D5</accession>
<dbReference type="Pfam" id="PF09508">
    <property type="entry name" value="Lact_bio_phlase"/>
    <property type="match status" value="1"/>
</dbReference>
<dbReference type="Gene3D" id="3.20.20.80">
    <property type="entry name" value="Glycosidases"/>
    <property type="match status" value="1"/>
</dbReference>
<evidence type="ECO:0000313" key="5">
    <source>
        <dbReference type="Proteomes" id="UP000578252"/>
    </source>
</evidence>
<dbReference type="EMBL" id="JABCUR010000019">
    <property type="protein sequence ID" value="NMW66159.1"/>
    <property type="molecule type" value="Genomic_DNA"/>
</dbReference>
<sequence length="750" mass="83728">MSKGRFTLPIENGIDAQIQEVADLWGADAVRNSDGTDLPPIASQLGAKIYETYFVGRGDQDWAKAHPQDRPQFFLMSQRCPALDTQPLEIQVMKGYLELQVEPVTDCDLEKYWQVIDRSTGKTLAPHEWEINGTGTQTTVTVTRPQAGHVYTVDFLAWQNWDPVQMYNYITNHWENVPGKVREQPYDIRHAETWEYVKAGMDQWLADNPQVDVVRFTTFFYQFMLVFNNREKEKLVEWFGYLGSVSEAALQDFERQYGYALTPEDFVDEGYYNSAFRVPRKEFLDWIAFINDFVTEKARVLVEKTHAAGKTAMMFLGDHWIGVEPYGEKFATIGLDAVVGSVGSATTCRMISDIPGVKYTEGRFLPYFFPDVFHEGGTPLVELEAGWLQARRAIVRSPLDRMGYGGYLSLALKFPEFVSRVGEIAQEFRSLHEETEGEKPAVASVKVAVLNAWGKRRSWMASMVAHAKPYFQTYAYEGVLEALAGLPFEVRFINFEDVRAGALADVDVVINAGAAGTAFSGGAYWADSEICTMLRDFVAHGGGIIGIGHPSAAEVPGSGAFFQLSDVFGVDLERSWSLSTDRYVQVLDQHFILSGLDDKPSRGRGLKEINALEIDPQPQPGREDALIDIGSGAGFVVPTGGDVLQFISGSVDVAVNDYGSGRAVYLAGLPYNHVNSRVLHRAIYWVASQEDYVTEHYLAADSRVEVAHYPGARRLFVYNNSAETVETALLGSQDLAVKLSPRDSKWIKLL</sequence>
<dbReference type="InterPro" id="IPR012711">
    <property type="entry name" value="Lacto-N-biose_phosphorylase"/>
</dbReference>
<evidence type="ECO:0000313" key="4">
    <source>
        <dbReference type="EMBL" id="NMW66159.1"/>
    </source>
</evidence>
<dbReference type="GO" id="GO:0004645">
    <property type="term" value="F:1,4-alpha-oligoglucan phosphorylase activity"/>
    <property type="evidence" value="ECO:0007669"/>
    <property type="project" value="InterPro"/>
</dbReference>
<dbReference type="Pfam" id="PF17386">
    <property type="entry name" value="LBP_C"/>
    <property type="match status" value="1"/>
</dbReference>
<dbReference type="InterPro" id="IPR035356">
    <property type="entry name" value="LBP_C"/>
</dbReference>
<keyword evidence="4" id="KW-0808">Transferase</keyword>
<proteinExistence type="predicted"/>
<dbReference type="InterPro" id="IPR035080">
    <property type="entry name" value="Lact_bio_phlase-like_N"/>
</dbReference>
<dbReference type="InterPro" id="IPR029062">
    <property type="entry name" value="Class_I_gatase-like"/>
</dbReference>
<dbReference type="InterPro" id="IPR035363">
    <property type="entry name" value="LBP_M"/>
</dbReference>
<dbReference type="GO" id="GO:0050500">
    <property type="term" value="F:1,3-beta-galactosyl-N-acetylhexosamine phosphorylase activity"/>
    <property type="evidence" value="ECO:0007669"/>
    <property type="project" value="UniProtKB-EC"/>
</dbReference>
<organism evidence="4 5">
    <name type="scientific">Mobiluncus mulieris</name>
    <dbReference type="NCBI Taxonomy" id="2052"/>
    <lineage>
        <taxon>Bacteria</taxon>
        <taxon>Bacillati</taxon>
        <taxon>Actinomycetota</taxon>
        <taxon>Actinomycetes</taxon>
        <taxon>Actinomycetales</taxon>
        <taxon>Actinomycetaceae</taxon>
        <taxon>Mobiluncus</taxon>
    </lineage>
</organism>
<dbReference type="Proteomes" id="UP000578252">
    <property type="component" value="Unassembled WGS sequence"/>
</dbReference>
<comment type="caution">
    <text evidence="4">The sequence shown here is derived from an EMBL/GenBank/DDBJ whole genome shotgun (WGS) entry which is preliminary data.</text>
</comment>
<dbReference type="InterPro" id="IPR013783">
    <property type="entry name" value="Ig-like_fold"/>
</dbReference>
<keyword evidence="4" id="KW-0328">Glycosyltransferase</keyword>
<feature type="domain" description="Lacto-N-biose phosphorylase central" evidence="2">
    <location>
        <begin position="446"/>
        <end position="691"/>
    </location>
</feature>